<sequence>MLDGVSRIVCAVVDPAELTRNTHPSPLYRASAESAFQSVGRCIDLLNTDSDIYKTALSLIPHYTPGTEDYRMLEAVCKEYEMDGIHLPFQERDKAARIKGRITDLETMYVREAQEGGFFVYEDKEGWGGRAFGEDTMEAVRNAYKGQGGEVRDGETQGVTEPWFTGNMLRLVPSSSVRRDIYYHENTKSPLNLSTLEELRKERRDLAVLLGYKDWCRKIQQGKMADGKVGRFLEGVKKKERGKWKLEMEELADFKRKYITNGLNGNVEPWDVPYLQNLITQKELEEGGEDEFEWNGTVSEAVDKLREWTDEFLGYQLQDRPFEEGEGWGTEDSSGYLTKSALVDGRGEDVGIIYFDLSPREGKYGHSAHFTITGGYEEWDPTYTVVTGRSTPRVCVVMNIGGRDGKARAGAGELETLFHEYGHAVHAVMSRTRYQHVSGTRGPTDFVEVVSHVTEKYAGRGEGRWRGIERYTQAMYSEFDQRCFGVKGEGRGGLDIWRGVNEEFGVPYMEGTHWYTGFGHLSSYGGVYYSYLWAQELAGVIHGKIGGEGKKERVNTFRKLVEPGGSKDPIEIVEGVLGREIKLG</sequence>
<dbReference type="AlphaFoldDB" id="A0A9W7GB72"/>
<dbReference type="GO" id="GO:0005739">
    <property type="term" value="C:mitochondrion"/>
    <property type="evidence" value="ECO:0007669"/>
    <property type="project" value="TreeGrafter"/>
</dbReference>
<reference evidence="10" key="1">
    <citation type="journal article" date="2023" name="Commun. Biol.">
        <title>Genome analysis of Parmales, the sister group of diatoms, reveals the evolutionary specialization of diatoms from phago-mixotrophs to photoautotrophs.</title>
        <authorList>
            <person name="Ban H."/>
            <person name="Sato S."/>
            <person name="Yoshikawa S."/>
            <person name="Yamada K."/>
            <person name="Nakamura Y."/>
            <person name="Ichinomiya M."/>
            <person name="Sato N."/>
            <person name="Blanc-Mathieu R."/>
            <person name="Endo H."/>
            <person name="Kuwata A."/>
            <person name="Ogata H."/>
        </authorList>
    </citation>
    <scope>NUCLEOTIDE SEQUENCE [LARGE SCALE GENOMIC DNA]</scope>
</reference>
<dbReference type="InterPro" id="IPR001567">
    <property type="entry name" value="Pept_M3A_M3B_dom"/>
</dbReference>
<evidence type="ECO:0000256" key="7">
    <source>
        <dbReference type="RuleBase" id="RU003435"/>
    </source>
</evidence>
<organism evidence="9 10">
    <name type="scientific">Triparma columacea</name>
    <dbReference type="NCBI Taxonomy" id="722753"/>
    <lineage>
        <taxon>Eukaryota</taxon>
        <taxon>Sar</taxon>
        <taxon>Stramenopiles</taxon>
        <taxon>Ochrophyta</taxon>
        <taxon>Bolidophyceae</taxon>
        <taxon>Parmales</taxon>
        <taxon>Triparmaceae</taxon>
        <taxon>Triparma</taxon>
    </lineage>
</organism>
<evidence type="ECO:0000256" key="2">
    <source>
        <dbReference type="ARBA" id="ARBA00022670"/>
    </source>
</evidence>
<dbReference type="GO" id="GO:0006518">
    <property type="term" value="P:peptide metabolic process"/>
    <property type="evidence" value="ECO:0007669"/>
    <property type="project" value="TreeGrafter"/>
</dbReference>
<evidence type="ECO:0000256" key="3">
    <source>
        <dbReference type="ARBA" id="ARBA00022723"/>
    </source>
</evidence>
<keyword evidence="10" id="KW-1185">Reference proteome</keyword>
<dbReference type="GO" id="GO:0046872">
    <property type="term" value="F:metal ion binding"/>
    <property type="evidence" value="ECO:0007669"/>
    <property type="project" value="UniProtKB-UniRule"/>
</dbReference>
<evidence type="ECO:0000313" key="9">
    <source>
        <dbReference type="EMBL" id="GMI39922.1"/>
    </source>
</evidence>
<comment type="caution">
    <text evidence="9">The sequence shown here is derived from an EMBL/GenBank/DDBJ whole genome shotgun (WGS) entry which is preliminary data.</text>
</comment>
<keyword evidence="6 7" id="KW-0482">Metalloprotease</keyword>
<evidence type="ECO:0000256" key="5">
    <source>
        <dbReference type="ARBA" id="ARBA00022833"/>
    </source>
</evidence>
<dbReference type="Gene3D" id="3.40.390.10">
    <property type="entry name" value="Collagenase (Catalytic Domain)"/>
    <property type="match status" value="1"/>
</dbReference>
<proteinExistence type="inferred from homology"/>
<accession>A0A9W7GB72</accession>
<keyword evidence="4 7" id="KW-0378">Hydrolase</keyword>
<dbReference type="OrthoDB" id="17530at2759"/>
<dbReference type="PANTHER" id="PTHR11804:SF79">
    <property type="entry name" value="MITOCHONDRIAL INTERMEDIATE PEPTIDASE"/>
    <property type="match status" value="1"/>
</dbReference>
<name>A0A9W7GB72_9STRA</name>
<protein>
    <recommendedName>
        <fullName evidence="8">Peptidase M3A/M3B catalytic domain-containing protein</fullName>
    </recommendedName>
</protein>
<gene>
    <name evidence="9" type="ORF">TrCOL_g4272</name>
</gene>
<feature type="domain" description="Peptidase M3A/M3B catalytic" evidence="8">
    <location>
        <begin position="173"/>
        <end position="456"/>
    </location>
</feature>
<evidence type="ECO:0000256" key="1">
    <source>
        <dbReference type="ARBA" id="ARBA00006040"/>
    </source>
</evidence>
<evidence type="ECO:0000259" key="8">
    <source>
        <dbReference type="Pfam" id="PF01432"/>
    </source>
</evidence>
<evidence type="ECO:0000256" key="6">
    <source>
        <dbReference type="ARBA" id="ARBA00023049"/>
    </source>
</evidence>
<evidence type="ECO:0000313" key="10">
    <source>
        <dbReference type="Proteomes" id="UP001165065"/>
    </source>
</evidence>
<dbReference type="Gene3D" id="1.10.1370.10">
    <property type="entry name" value="Neurolysin, domain 3"/>
    <property type="match status" value="2"/>
</dbReference>
<dbReference type="InterPro" id="IPR024077">
    <property type="entry name" value="Neurolysin/TOP_dom2"/>
</dbReference>
<dbReference type="Pfam" id="PF01432">
    <property type="entry name" value="Peptidase_M3"/>
    <property type="match status" value="2"/>
</dbReference>
<dbReference type="PANTHER" id="PTHR11804">
    <property type="entry name" value="PROTEASE M3 THIMET OLIGOPEPTIDASE-RELATED"/>
    <property type="match status" value="1"/>
</dbReference>
<feature type="domain" description="Peptidase M3A/M3B catalytic" evidence="8">
    <location>
        <begin position="467"/>
        <end position="581"/>
    </location>
</feature>
<dbReference type="EMBL" id="BRYA01000114">
    <property type="protein sequence ID" value="GMI39922.1"/>
    <property type="molecule type" value="Genomic_DNA"/>
</dbReference>
<comment type="similarity">
    <text evidence="1 7">Belongs to the peptidase M3 family.</text>
</comment>
<dbReference type="GO" id="GO:0004222">
    <property type="term" value="F:metalloendopeptidase activity"/>
    <property type="evidence" value="ECO:0007669"/>
    <property type="project" value="InterPro"/>
</dbReference>
<evidence type="ECO:0000256" key="4">
    <source>
        <dbReference type="ARBA" id="ARBA00022801"/>
    </source>
</evidence>
<dbReference type="Proteomes" id="UP001165065">
    <property type="component" value="Unassembled WGS sequence"/>
</dbReference>
<dbReference type="InterPro" id="IPR045090">
    <property type="entry name" value="Pept_M3A_M3B"/>
</dbReference>
<keyword evidence="5 7" id="KW-0862">Zinc</keyword>
<keyword evidence="3 7" id="KW-0479">Metal-binding</keyword>
<dbReference type="GO" id="GO:0006508">
    <property type="term" value="P:proteolysis"/>
    <property type="evidence" value="ECO:0007669"/>
    <property type="project" value="UniProtKB-KW"/>
</dbReference>
<comment type="cofactor">
    <cofactor evidence="7">
        <name>Zn(2+)</name>
        <dbReference type="ChEBI" id="CHEBI:29105"/>
    </cofactor>
    <text evidence="7">Binds 1 zinc ion.</text>
</comment>
<keyword evidence="2 7" id="KW-0645">Protease</keyword>
<dbReference type="SUPFAM" id="SSF55486">
    <property type="entry name" value="Metalloproteases ('zincins'), catalytic domain"/>
    <property type="match status" value="1"/>
</dbReference>
<dbReference type="InterPro" id="IPR024079">
    <property type="entry name" value="MetalloPept_cat_dom_sf"/>
</dbReference>